<keyword evidence="1" id="KW-0808">Transferase</keyword>
<feature type="domain" description="Adenylyltransferase AadA C-terminal" evidence="3">
    <location>
        <begin position="153"/>
        <end position="215"/>
    </location>
</feature>
<dbReference type="RefSeq" id="WP_380867610.1">
    <property type="nucleotide sequence ID" value="NZ_JBHSJD010000002.1"/>
</dbReference>
<dbReference type="InterPro" id="IPR002934">
    <property type="entry name" value="Polymerase_NTP_transf_dom"/>
</dbReference>
<proteinExistence type="predicted"/>
<sequence>MRGRPPLIGLLDPPADRYLRACVEVLRRHRGTELIGAYLYGSGVIGTFLPGRSDVDVVAVVAGPLRRDTALALARQVTAVPRPYGVKGMDLAVVSATAAATRSPAPRCEMKLLTFWGEPRTADEEPEGDRRMVMHFACCLDHGIALTGPHPAQVFAPVAREAYLSALRAELAMRWLSPQYRVLNACRDWRYAAESVICSKTEGGRWARDRLPDPWLVDAALQWQTEGAGPVIDVVELEEFLRQMEDRLLAGQAEPPVPVATAPRTWTGAAR</sequence>
<evidence type="ECO:0000259" key="2">
    <source>
        <dbReference type="Pfam" id="PF01909"/>
    </source>
</evidence>
<dbReference type="InterPro" id="IPR043519">
    <property type="entry name" value="NT_sf"/>
</dbReference>
<gene>
    <name evidence="4" type="ORF">ACFPM3_06565</name>
</gene>
<protein>
    <submittedName>
        <fullName evidence="4">Aminoglycoside adenylyltransferase domain-containing protein</fullName>
    </submittedName>
</protein>
<dbReference type="SUPFAM" id="SSF81301">
    <property type="entry name" value="Nucleotidyltransferase"/>
    <property type="match status" value="1"/>
</dbReference>
<accession>A0ABV9X8L5</accession>
<name>A0ABV9X8L5_9ACTN</name>
<evidence type="ECO:0000256" key="1">
    <source>
        <dbReference type="ARBA" id="ARBA00022679"/>
    </source>
</evidence>
<dbReference type="EMBL" id="JBHSJD010000002">
    <property type="protein sequence ID" value="MFC5021810.1"/>
    <property type="molecule type" value="Genomic_DNA"/>
</dbReference>
<organism evidence="4 5">
    <name type="scientific">Streptomyces coeruleoprunus</name>
    <dbReference type="NCBI Taxonomy" id="285563"/>
    <lineage>
        <taxon>Bacteria</taxon>
        <taxon>Bacillati</taxon>
        <taxon>Actinomycetota</taxon>
        <taxon>Actinomycetes</taxon>
        <taxon>Kitasatosporales</taxon>
        <taxon>Streptomycetaceae</taxon>
        <taxon>Streptomyces</taxon>
    </lineage>
</organism>
<evidence type="ECO:0000313" key="4">
    <source>
        <dbReference type="EMBL" id="MFC5021810.1"/>
    </source>
</evidence>
<evidence type="ECO:0000313" key="5">
    <source>
        <dbReference type="Proteomes" id="UP001595829"/>
    </source>
</evidence>
<evidence type="ECO:0000259" key="3">
    <source>
        <dbReference type="Pfam" id="PF13427"/>
    </source>
</evidence>
<comment type="caution">
    <text evidence="4">The sequence shown here is derived from an EMBL/GenBank/DDBJ whole genome shotgun (WGS) entry which is preliminary data.</text>
</comment>
<feature type="domain" description="Polymerase nucleotidyl transferase" evidence="2">
    <location>
        <begin position="24"/>
        <end position="67"/>
    </location>
</feature>
<dbReference type="InterPro" id="IPR025184">
    <property type="entry name" value="AadA_C"/>
</dbReference>
<dbReference type="Pfam" id="PF01909">
    <property type="entry name" value="NTP_transf_2"/>
    <property type="match status" value="1"/>
</dbReference>
<dbReference type="GO" id="GO:0016779">
    <property type="term" value="F:nucleotidyltransferase activity"/>
    <property type="evidence" value="ECO:0007669"/>
    <property type="project" value="UniProtKB-KW"/>
</dbReference>
<keyword evidence="4" id="KW-0548">Nucleotidyltransferase</keyword>
<dbReference type="Proteomes" id="UP001595829">
    <property type="component" value="Unassembled WGS sequence"/>
</dbReference>
<dbReference type="Pfam" id="PF13427">
    <property type="entry name" value="AadA_C"/>
    <property type="match status" value="1"/>
</dbReference>
<keyword evidence="5" id="KW-1185">Reference proteome</keyword>
<reference evidence="5" key="1">
    <citation type="journal article" date="2019" name="Int. J. Syst. Evol. Microbiol.">
        <title>The Global Catalogue of Microorganisms (GCM) 10K type strain sequencing project: providing services to taxonomists for standard genome sequencing and annotation.</title>
        <authorList>
            <consortium name="The Broad Institute Genomics Platform"/>
            <consortium name="The Broad Institute Genome Sequencing Center for Infectious Disease"/>
            <person name="Wu L."/>
            <person name="Ma J."/>
        </authorList>
    </citation>
    <scope>NUCLEOTIDE SEQUENCE [LARGE SCALE GENOMIC DNA]</scope>
    <source>
        <strain evidence="5">CGMCC 4.1648</strain>
    </source>
</reference>